<evidence type="ECO:0000256" key="2">
    <source>
        <dbReference type="ARBA" id="ARBA00008829"/>
    </source>
</evidence>
<dbReference type="PANTHER" id="PTHR11647:SF1">
    <property type="entry name" value="COLLAPSIN RESPONSE MEDIATOR PROTEIN"/>
    <property type="match status" value="1"/>
</dbReference>
<evidence type="ECO:0000256" key="5">
    <source>
        <dbReference type="PIRSR" id="PIRSR611778-50"/>
    </source>
</evidence>
<dbReference type="OrthoDB" id="9765462at2"/>
<organism evidence="7 8">
    <name type="scientific">Stieleria neptunia</name>
    <dbReference type="NCBI Taxonomy" id="2527979"/>
    <lineage>
        <taxon>Bacteria</taxon>
        <taxon>Pseudomonadati</taxon>
        <taxon>Planctomycetota</taxon>
        <taxon>Planctomycetia</taxon>
        <taxon>Pirellulales</taxon>
        <taxon>Pirellulaceae</taxon>
        <taxon>Stieleria</taxon>
    </lineage>
</organism>
<dbReference type="KEGG" id="snep:Enr13x_76200"/>
<evidence type="ECO:0000259" key="6">
    <source>
        <dbReference type="Pfam" id="PF01979"/>
    </source>
</evidence>
<accession>A0A518I3N1</accession>
<dbReference type="PANTHER" id="PTHR11647">
    <property type="entry name" value="HYDRANTOINASE/DIHYDROPYRIMIDINASE FAMILY MEMBER"/>
    <property type="match status" value="1"/>
</dbReference>
<dbReference type="FunFam" id="3.20.20.140:FF:000076">
    <property type="entry name" value="Dihydropyrimidinase like 2"/>
    <property type="match status" value="1"/>
</dbReference>
<gene>
    <name evidence="7" type="ORF">Enr13x_76200</name>
</gene>
<evidence type="ECO:0000256" key="4">
    <source>
        <dbReference type="ARBA" id="ARBA00022801"/>
    </source>
</evidence>
<comment type="PTM">
    <text evidence="5">Carbamylation allows a single lysine to coordinate two divalent metal cations.</text>
</comment>
<feature type="modified residue" description="N6-carboxylysine" evidence="5">
    <location>
        <position position="152"/>
    </location>
</feature>
<dbReference type="InterPro" id="IPR011059">
    <property type="entry name" value="Metal-dep_hydrolase_composite"/>
</dbReference>
<dbReference type="Proteomes" id="UP000319004">
    <property type="component" value="Chromosome"/>
</dbReference>
<evidence type="ECO:0000256" key="3">
    <source>
        <dbReference type="ARBA" id="ARBA00022723"/>
    </source>
</evidence>
<dbReference type="GO" id="GO:0016812">
    <property type="term" value="F:hydrolase activity, acting on carbon-nitrogen (but not peptide) bonds, in cyclic amides"/>
    <property type="evidence" value="ECO:0007669"/>
    <property type="project" value="TreeGrafter"/>
</dbReference>
<dbReference type="InterPro" id="IPR011778">
    <property type="entry name" value="Hydantoinase/dihydroPyrase"/>
</dbReference>
<sequence>MSLLIQNGTIITPDQRYVADILIKGESIYRIAPVIDTADVGDVEILDATDKYVFPGFIDPHVHIYLPFMGTYAKDTYDSGSRAALVGGTTTLIEMCCPAREDDPWDAYQLWKRKAEGLSACDYSFHMGVTRFDETTEPLLRRIVADGVTSFKVFLAYKGAFGVSDEELYRTCRLAKELGVVVTAHCENADLVAQLQASLVAAGKTGPEFHEPSRPVAVEAEGVHHFCTFLKLTGAAGYVVHTSCRDAVEAALKFQTQGVDVKLETVIPYLVLDKTYAERPNFEGAKYVMSPPIRDLVHQTYLWNALRSGVISTVATDHAPFDFVGQKEMGKPPESDFTKIPNGIPSVEHRPTLLYTHGVATGRIDLHRFVEVLSTAAAKQFGMFPRKGSIQPGCDADLVIWDPDYRGTISAATHTMDTDYDGFEGFEIVGRPAVVTCRGKVSVRDGQFTGTLGHGRQVARSTKGGDVD</sequence>
<dbReference type="RefSeq" id="WP_145391782.1">
    <property type="nucleotide sequence ID" value="NZ_CP037423.1"/>
</dbReference>
<dbReference type="GO" id="GO:0005829">
    <property type="term" value="C:cytosol"/>
    <property type="evidence" value="ECO:0007669"/>
    <property type="project" value="TreeGrafter"/>
</dbReference>
<proteinExistence type="inferred from homology"/>
<evidence type="ECO:0000256" key="1">
    <source>
        <dbReference type="ARBA" id="ARBA00001947"/>
    </source>
</evidence>
<dbReference type="AlphaFoldDB" id="A0A518I3N1"/>
<dbReference type="InterPro" id="IPR032466">
    <property type="entry name" value="Metal_Hydrolase"/>
</dbReference>
<dbReference type="Pfam" id="PF01979">
    <property type="entry name" value="Amidohydro_1"/>
    <property type="match status" value="1"/>
</dbReference>
<name>A0A518I3N1_9BACT</name>
<comment type="cofactor">
    <cofactor evidence="1">
        <name>Zn(2+)</name>
        <dbReference type="ChEBI" id="CHEBI:29105"/>
    </cofactor>
</comment>
<evidence type="ECO:0000313" key="7">
    <source>
        <dbReference type="EMBL" id="QDV47709.1"/>
    </source>
</evidence>
<keyword evidence="3" id="KW-0479">Metal-binding</keyword>
<keyword evidence="8" id="KW-1185">Reference proteome</keyword>
<dbReference type="NCBIfam" id="TIGR02033">
    <property type="entry name" value="D-hydantoinase"/>
    <property type="match status" value="1"/>
</dbReference>
<evidence type="ECO:0000313" key="8">
    <source>
        <dbReference type="Proteomes" id="UP000319004"/>
    </source>
</evidence>
<dbReference type="CDD" id="cd01314">
    <property type="entry name" value="D-HYD"/>
    <property type="match status" value="1"/>
</dbReference>
<dbReference type="GO" id="GO:0046872">
    <property type="term" value="F:metal ion binding"/>
    <property type="evidence" value="ECO:0007669"/>
    <property type="project" value="UniProtKB-KW"/>
</dbReference>
<dbReference type="SUPFAM" id="SSF51556">
    <property type="entry name" value="Metallo-dependent hydrolases"/>
    <property type="match status" value="1"/>
</dbReference>
<reference evidence="7 8" key="1">
    <citation type="submission" date="2019-03" db="EMBL/GenBank/DDBJ databases">
        <title>Deep-cultivation of Planctomycetes and their phenomic and genomic characterization uncovers novel biology.</title>
        <authorList>
            <person name="Wiegand S."/>
            <person name="Jogler M."/>
            <person name="Boedeker C."/>
            <person name="Pinto D."/>
            <person name="Vollmers J."/>
            <person name="Rivas-Marin E."/>
            <person name="Kohn T."/>
            <person name="Peeters S.H."/>
            <person name="Heuer A."/>
            <person name="Rast P."/>
            <person name="Oberbeckmann S."/>
            <person name="Bunk B."/>
            <person name="Jeske O."/>
            <person name="Meyerdierks A."/>
            <person name="Storesund J.E."/>
            <person name="Kallscheuer N."/>
            <person name="Luecker S."/>
            <person name="Lage O.M."/>
            <person name="Pohl T."/>
            <person name="Merkel B.J."/>
            <person name="Hornburger P."/>
            <person name="Mueller R.-W."/>
            <person name="Bruemmer F."/>
            <person name="Labrenz M."/>
            <person name="Spormann A.M."/>
            <person name="Op den Camp H."/>
            <person name="Overmann J."/>
            <person name="Amann R."/>
            <person name="Jetten M.S.M."/>
            <person name="Mascher T."/>
            <person name="Medema M.H."/>
            <person name="Devos D.P."/>
            <person name="Kaster A.-K."/>
            <person name="Ovreas L."/>
            <person name="Rohde M."/>
            <person name="Galperin M.Y."/>
            <person name="Jogler C."/>
        </authorList>
    </citation>
    <scope>NUCLEOTIDE SEQUENCE [LARGE SCALE GENOMIC DNA]</scope>
    <source>
        <strain evidence="7 8">Enr13</strain>
    </source>
</reference>
<dbReference type="InterPro" id="IPR006680">
    <property type="entry name" value="Amidohydro-rel"/>
</dbReference>
<keyword evidence="4 7" id="KW-0378">Hydrolase</keyword>
<dbReference type="Gene3D" id="3.20.20.140">
    <property type="entry name" value="Metal-dependent hydrolases"/>
    <property type="match status" value="1"/>
</dbReference>
<dbReference type="EMBL" id="CP037423">
    <property type="protein sequence ID" value="QDV47709.1"/>
    <property type="molecule type" value="Genomic_DNA"/>
</dbReference>
<feature type="domain" description="Amidohydrolase-related" evidence="6">
    <location>
        <begin position="52"/>
        <end position="412"/>
    </location>
</feature>
<dbReference type="InterPro" id="IPR050378">
    <property type="entry name" value="Metallo-dep_Hydrolases_sf"/>
</dbReference>
<dbReference type="SUPFAM" id="SSF51338">
    <property type="entry name" value="Composite domain of metallo-dependent hydrolases"/>
    <property type="match status" value="2"/>
</dbReference>
<comment type="similarity">
    <text evidence="2">Belongs to the metallo-dependent hydrolases superfamily. Hydantoinase/dihydropyrimidinase family.</text>
</comment>
<protein>
    <submittedName>
        <fullName evidence="7">D-hydantoinase</fullName>
        <ecNumber evidence="7">3.5.2.-</ecNumber>
    </submittedName>
</protein>
<dbReference type="Gene3D" id="2.30.40.10">
    <property type="entry name" value="Urease, subunit C, domain 1"/>
    <property type="match status" value="1"/>
</dbReference>
<dbReference type="EC" id="3.5.2.-" evidence="7"/>